<reference evidence="2" key="1">
    <citation type="journal article" date="2014" name="Science">
        <title>Ancient hybridizations among the ancestral genomes of bread wheat.</title>
        <authorList>
            <consortium name="International Wheat Genome Sequencing Consortium,"/>
            <person name="Marcussen T."/>
            <person name="Sandve S.R."/>
            <person name="Heier L."/>
            <person name="Spannagl M."/>
            <person name="Pfeifer M."/>
            <person name="Jakobsen K.S."/>
            <person name="Wulff B.B."/>
            <person name="Steuernagel B."/>
            <person name="Mayer K.F."/>
            <person name="Olsen O.A."/>
        </authorList>
    </citation>
    <scope>NUCLEOTIDE SEQUENCE [LARGE SCALE GENOMIC DNA]</scope>
    <source>
        <strain evidence="2">cv. AL8/78</strain>
    </source>
</reference>
<dbReference type="Proteomes" id="UP000015105">
    <property type="component" value="Chromosome 7D"/>
</dbReference>
<dbReference type="EnsemblPlants" id="AET7Gv21313000.50">
    <property type="protein sequence ID" value="AET7Gv21313000.50"/>
    <property type="gene ID" value="AET7Gv21313000"/>
</dbReference>
<evidence type="ECO:0008006" key="3">
    <source>
        <dbReference type="Google" id="ProtNLM"/>
    </source>
</evidence>
<accession>A0A453TAI6</accession>
<reference evidence="1" key="4">
    <citation type="submission" date="2019-03" db="UniProtKB">
        <authorList>
            <consortium name="EnsemblPlants"/>
        </authorList>
    </citation>
    <scope>IDENTIFICATION</scope>
</reference>
<reference evidence="1" key="3">
    <citation type="journal article" date="2017" name="Nature">
        <title>Genome sequence of the progenitor of the wheat D genome Aegilops tauschii.</title>
        <authorList>
            <person name="Luo M.C."/>
            <person name="Gu Y.Q."/>
            <person name="Puiu D."/>
            <person name="Wang H."/>
            <person name="Twardziok S.O."/>
            <person name="Deal K.R."/>
            <person name="Huo N."/>
            <person name="Zhu T."/>
            <person name="Wang L."/>
            <person name="Wang Y."/>
            <person name="McGuire P.E."/>
            <person name="Liu S."/>
            <person name="Long H."/>
            <person name="Ramasamy R.K."/>
            <person name="Rodriguez J.C."/>
            <person name="Van S.L."/>
            <person name="Yuan L."/>
            <person name="Wang Z."/>
            <person name="Xia Z."/>
            <person name="Xiao L."/>
            <person name="Anderson O.D."/>
            <person name="Ouyang S."/>
            <person name="Liang Y."/>
            <person name="Zimin A.V."/>
            <person name="Pertea G."/>
            <person name="Qi P."/>
            <person name="Bennetzen J.L."/>
            <person name="Dai X."/>
            <person name="Dawson M.W."/>
            <person name="Muller H.G."/>
            <person name="Kugler K."/>
            <person name="Rivarola-Duarte L."/>
            <person name="Spannagl M."/>
            <person name="Mayer K.F.X."/>
            <person name="Lu F.H."/>
            <person name="Bevan M.W."/>
            <person name="Leroy P."/>
            <person name="Li P."/>
            <person name="You F.M."/>
            <person name="Sun Q."/>
            <person name="Liu Z."/>
            <person name="Lyons E."/>
            <person name="Wicker T."/>
            <person name="Salzberg S.L."/>
            <person name="Devos K.M."/>
            <person name="Dvorak J."/>
        </authorList>
    </citation>
    <scope>NUCLEOTIDE SEQUENCE [LARGE SCALE GENOMIC DNA]</scope>
    <source>
        <strain evidence="1">cv. AL8/78</strain>
    </source>
</reference>
<keyword evidence="2" id="KW-1185">Reference proteome</keyword>
<dbReference type="AlphaFoldDB" id="A0A453TAI6"/>
<name>A0A453TAI6_AEGTS</name>
<dbReference type="PANTHER" id="PTHR45707:SF74">
    <property type="entry name" value="PROTEIN KINASE DOMAIN-CONTAINING PROTEIN"/>
    <property type="match status" value="1"/>
</dbReference>
<sequence length="59" mass="6697">QGVLRKTKQGSLLKMWPERGGYLAPECYNKEIILTHKFDLYSLGVIMIEILTGKKGCQV</sequence>
<dbReference type="Gene3D" id="1.10.510.10">
    <property type="entry name" value="Transferase(Phosphotransferase) domain 1"/>
    <property type="match status" value="1"/>
</dbReference>
<reference evidence="1" key="5">
    <citation type="journal article" date="2021" name="G3 (Bethesda)">
        <title>Aegilops tauschii genome assembly Aet v5.0 features greater sequence contiguity and improved annotation.</title>
        <authorList>
            <person name="Wang L."/>
            <person name="Zhu T."/>
            <person name="Rodriguez J.C."/>
            <person name="Deal K.R."/>
            <person name="Dubcovsky J."/>
            <person name="McGuire P.E."/>
            <person name="Lux T."/>
            <person name="Spannagl M."/>
            <person name="Mayer K.F.X."/>
            <person name="Baldrich P."/>
            <person name="Meyers B.C."/>
            <person name="Huo N."/>
            <person name="Gu Y.Q."/>
            <person name="Zhou H."/>
            <person name="Devos K.M."/>
            <person name="Bennetzen J.L."/>
            <person name="Unver T."/>
            <person name="Budak H."/>
            <person name="Gulick P.J."/>
            <person name="Galiba G."/>
            <person name="Kalapos B."/>
            <person name="Nelson D.R."/>
            <person name="Li P."/>
            <person name="You F.M."/>
            <person name="Luo M.C."/>
            <person name="Dvorak J."/>
        </authorList>
    </citation>
    <scope>NUCLEOTIDE SEQUENCE [LARGE SCALE GENOMIC DNA]</scope>
    <source>
        <strain evidence="1">cv. AL8/78</strain>
    </source>
</reference>
<evidence type="ECO:0000313" key="1">
    <source>
        <dbReference type="EnsemblPlants" id="AET7Gv21313000.50"/>
    </source>
</evidence>
<evidence type="ECO:0000313" key="2">
    <source>
        <dbReference type="Proteomes" id="UP000015105"/>
    </source>
</evidence>
<dbReference type="Gramene" id="AET7Gv21313000.50">
    <property type="protein sequence ID" value="AET7Gv21313000.50"/>
    <property type="gene ID" value="AET7Gv21313000"/>
</dbReference>
<protein>
    <recommendedName>
        <fullName evidence="3">Protein kinase domain-containing protein</fullName>
    </recommendedName>
</protein>
<organism evidence="1 2">
    <name type="scientific">Aegilops tauschii subsp. strangulata</name>
    <name type="common">Goatgrass</name>
    <dbReference type="NCBI Taxonomy" id="200361"/>
    <lineage>
        <taxon>Eukaryota</taxon>
        <taxon>Viridiplantae</taxon>
        <taxon>Streptophyta</taxon>
        <taxon>Embryophyta</taxon>
        <taxon>Tracheophyta</taxon>
        <taxon>Spermatophyta</taxon>
        <taxon>Magnoliopsida</taxon>
        <taxon>Liliopsida</taxon>
        <taxon>Poales</taxon>
        <taxon>Poaceae</taxon>
        <taxon>BOP clade</taxon>
        <taxon>Pooideae</taxon>
        <taxon>Triticodae</taxon>
        <taxon>Triticeae</taxon>
        <taxon>Triticinae</taxon>
        <taxon>Aegilops</taxon>
    </lineage>
</organism>
<dbReference type="SUPFAM" id="SSF56112">
    <property type="entry name" value="Protein kinase-like (PK-like)"/>
    <property type="match status" value="1"/>
</dbReference>
<proteinExistence type="predicted"/>
<dbReference type="PANTHER" id="PTHR45707">
    <property type="entry name" value="C2 CALCIUM/LIPID-BINDING PLANT PHOSPHORIBOSYLTRANSFERASE FAMILY PROTEIN"/>
    <property type="match status" value="1"/>
</dbReference>
<dbReference type="InterPro" id="IPR011009">
    <property type="entry name" value="Kinase-like_dom_sf"/>
</dbReference>
<reference evidence="2" key="2">
    <citation type="journal article" date="2017" name="Nat. Plants">
        <title>The Aegilops tauschii genome reveals multiple impacts of transposons.</title>
        <authorList>
            <person name="Zhao G."/>
            <person name="Zou C."/>
            <person name="Li K."/>
            <person name="Wang K."/>
            <person name="Li T."/>
            <person name="Gao L."/>
            <person name="Zhang X."/>
            <person name="Wang H."/>
            <person name="Yang Z."/>
            <person name="Liu X."/>
            <person name="Jiang W."/>
            <person name="Mao L."/>
            <person name="Kong X."/>
            <person name="Jiao Y."/>
            <person name="Jia J."/>
        </authorList>
    </citation>
    <scope>NUCLEOTIDE SEQUENCE [LARGE SCALE GENOMIC DNA]</scope>
    <source>
        <strain evidence="2">cv. AL8/78</strain>
    </source>
</reference>